<dbReference type="EMBL" id="BAABEO010000001">
    <property type="protein sequence ID" value="GAA3666391.1"/>
    <property type="molecule type" value="Genomic_DNA"/>
</dbReference>
<dbReference type="Proteomes" id="UP001500752">
    <property type="component" value="Unassembled WGS sequence"/>
</dbReference>
<evidence type="ECO:0000313" key="2">
    <source>
        <dbReference type="Proteomes" id="UP001500752"/>
    </source>
</evidence>
<gene>
    <name evidence="1" type="ORF">GCM10023081_01590</name>
</gene>
<proteinExistence type="predicted"/>
<keyword evidence="2" id="KW-1185">Reference proteome</keyword>
<accession>A0ABP7BP51</accession>
<evidence type="ECO:0000313" key="1">
    <source>
        <dbReference type="EMBL" id="GAA3666391.1"/>
    </source>
</evidence>
<organism evidence="1 2">
    <name type="scientific">Arthrobacter ginkgonis</name>
    <dbReference type="NCBI Taxonomy" id="1630594"/>
    <lineage>
        <taxon>Bacteria</taxon>
        <taxon>Bacillati</taxon>
        <taxon>Actinomycetota</taxon>
        <taxon>Actinomycetes</taxon>
        <taxon>Micrococcales</taxon>
        <taxon>Micrococcaceae</taxon>
        <taxon>Arthrobacter</taxon>
    </lineage>
</organism>
<name>A0ABP7BP51_9MICC</name>
<dbReference type="RefSeq" id="WP_345147740.1">
    <property type="nucleotide sequence ID" value="NZ_BAABEO010000001.1"/>
</dbReference>
<comment type="caution">
    <text evidence="1">The sequence shown here is derived from an EMBL/GenBank/DDBJ whole genome shotgun (WGS) entry which is preliminary data.</text>
</comment>
<sequence>MVRRQKKRNLDAALERSFAEQVPVDVWHEADGEPMGAAVLGLGRKWVLFALLVDGVLPNGHRVVRRRTIRRAKVSPLMNAHLRDLGVVPLPVPEPAINLGRTRDVLDSVSAGHRAFSVHRDEISPNTYLMGSPIEWCRRSFWFLTVDPKARWERTMTRIRLRDVTQVAFGSAYETAILATAGPLPERSNPS</sequence>
<protein>
    <submittedName>
        <fullName evidence="1">Uncharacterized protein</fullName>
    </submittedName>
</protein>
<reference evidence="2" key="1">
    <citation type="journal article" date="2019" name="Int. J. Syst. Evol. Microbiol.">
        <title>The Global Catalogue of Microorganisms (GCM) 10K type strain sequencing project: providing services to taxonomists for standard genome sequencing and annotation.</title>
        <authorList>
            <consortium name="The Broad Institute Genomics Platform"/>
            <consortium name="The Broad Institute Genome Sequencing Center for Infectious Disease"/>
            <person name="Wu L."/>
            <person name="Ma J."/>
        </authorList>
    </citation>
    <scope>NUCLEOTIDE SEQUENCE [LARGE SCALE GENOMIC DNA]</scope>
    <source>
        <strain evidence="2">JCM 30742</strain>
    </source>
</reference>